<evidence type="ECO:0000313" key="7">
    <source>
        <dbReference type="EMBL" id="ASS75315.1"/>
    </source>
</evidence>
<evidence type="ECO:0000256" key="4">
    <source>
        <dbReference type="ARBA" id="ARBA00022840"/>
    </source>
</evidence>
<dbReference type="InterPro" id="IPR052156">
    <property type="entry name" value="BCAA_Transport_ATP-bd_LivF"/>
</dbReference>
<keyword evidence="8" id="KW-1185">Reference proteome</keyword>
<dbReference type="PANTHER" id="PTHR43820:SF2">
    <property type="entry name" value="ABC TRANSPORTER ATP-BINDING PROTEIN"/>
    <property type="match status" value="1"/>
</dbReference>
<evidence type="ECO:0000313" key="8">
    <source>
        <dbReference type="Proteomes" id="UP000214688"/>
    </source>
</evidence>
<accession>A0A223D1G5</accession>
<proteinExistence type="inferred from homology"/>
<dbReference type="Pfam" id="PF00005">
    <property type="entry name" value="ABC_tran"/>
    <property type="match status" value="1"/>
</dbReference>
<feature type="domain" description="ABC transporter" evidence="6">
    <location>
        <begin position="5"/>
        <end position="234"/>
    </location>
</feature>
<dbReference type="OrthoDB" id="9776369at2"/>
<dbReference type="InterPro" id="IPR027417">
    <property type="entry name" value="P-loop_NTPase"/>
</dbReference>
<dbReference type="InterPro" id="IPR003593">
    <property type="entry name" value="AAA+_ATPase"/>
</dbReference>
<keyword evidence="4 7" id="KW-0067">ATP-binding</keyword>
<comment type="similarity">
    <text evidence="1">Belongs to the ABC transporter superfamily.</text>
</comment>
<dbReference type="EMBL" id="CP022657">
    <property type="protein sequence ID" value="ASS75315.1"/>
    <property type="molecule type" value="Genomic_DNA"/>
</dbReference>
<dbReference type="SUPFAM" id="SSF52540">
    <property type="entry name" value="P-loop containing nucleoside triphosphate hydrolases"/>
    <property type="match status" value="1"/>
</dbReference>
<evidence type="ECO:0000256" key="3">
    <source>
        <dbReference type="ARBA" id="ARBA00022741"/>
    </source>
</evidence>
<dbReference type="InterPro" id="IPR003439">
    <property type="entry name" value="ABC_transporter-like_ATP-bd"/>
</dbReference>
<name>A0A223D1G5_9BACL</name>
<dbReference type="InterPro" id="IPR017871">
    <property type="entry name" value="ABC_transporter-like_CS"/>
</dbReference>
<organism evidence="7 8">
    <name type="scientific">Tumebacillus algifaecis</name>
    <dbReference type="NCBI Taxonomy" id="1214604"/>
    <lineage>
        <taxon>Bacteria</taxon>
        <taxon>Bacillati</taxon>
        <taxon>Bacillota</taxon>
        <taxon>Bacilli</taxon>
        <taxon>Bacillales</taxon>
        <taxon>Alicyclobacillaceae</taxon>
        <taxon>Tumebacillus</taxon>
    </lineage>
</organism>
<evidence type="ECO:0000256" key="5">
    <source>
        <dbReference type="ARBA" id="ARBA00022970"/>
    </source>
</evidence>
<keyword evidence="5" id="KW-0029">Amino-acid transport</keyword>
<evidence type="ECO:0000256" key="2">
    <source>
        <dbReference type="ARBA" id="ARBA00022448"/>
    </source>
</evidence>
<dbReference type="PROSITE" id="PS50893">
    <property type="entry name" value="ABC_TRANSPORTER_2"/>
    <property type="match status" value="1"/>
</dbReference>
<dbReference type="GO" id="GO:0015807">
    <property type="term" value="P:L-amino acid transport"/>
    <property type="evidence" value="ECO:0007669"/>
    <property type="project" value="TreeGrafter"/>
</dbReference>
<dbReference type="Gene3D" id="3.40.50.300">
    <property type="entry name" value="P-loop containing nucleotide triphosphate hydrolases"/>
    <property type="match status" value="1"/>
</dbReference>
<evidence type="ECO:0000256" key="1">
    <source>
        <dbReference type="ARBA" id="ARBA00005417"/>
    </source>
</evidence>
<dbReference type="Proteomes" id="UP000214688">
    <property type="component" value="Chromosome"/>
</dbReference>
<dbReference type="CDD" id="cd03224">
    <property type="entry name" value="ABC_TM1139_LivF_branched"/>
    <property type="match status" value="1"/>
</dbReference>
<gene>
    <name evidence="7" type="ORF">CIG75_10145</name>
</gene>
<dbReference type="RefSeq" id="WP_094236563.1">
    <property type="nucleotide sequence ID" value="NZ_CP022657.1"/>
</dbReference>
<dbReference type="AlphaFoldDB" id="A0A223D1G5"/>
<keyword evidence="3" id="KW-0547">Nucleotide-binding</keyword>
<evidence type="ECO:0000259" key="6">
    <source>
        <dbReference type="PROSITE" id="PS50893"/>
    </source>
</evidence>
<dbReference type="SMART" id="SM00382">
    <property type="entry name" value="AAA"/>
    <property type="match status" value="1"/>
</dbReference>
<protein>
    <submittedName>
        <fullName evidence="7">ABC transporter ATP-binding protein</fullName>
    </submittedName>
</protein>
<reference evidence="7 8" key="1">
    <citation type="journal article" date="2015" name="Int. J. Syst. Evol. Microbiol.">
        <title>Tumebacillus algifaecis sp. nov., isolated from decomposing algal scum.</title>
        <authorList>
            <person name="Wu Y.F."/>
            <person name="Zhang B."/>
            <person name="Xing P."/>
            <person name="Wu Q.L."/>
            <person name="Liu S.J."/>
        </authorList>
    </citation>
    <scope>NUCLEOTIDE SEQUENCE [LARGE SCALE GENOMIC DNA]</scope>
    <source>
        <strain evidence="7 8">THMBR28</strain>
    </source>
</reference>
<dbReference type="PROSITE" id="PS00211">
    <property type="entry name" value="ABC_TRANSPORTER_1"/>
    <property type="match status" value="1"/>
</dbReference>
<dbReference type="GO" id="GO:0016887">
    <property type="term" value="F:ATP hydrolysis activity"/>
    <property type="evidence" value="ECO:0007669"/>
    <property type="project" value="InterPro"/>
</dbReference>
<dbReference type="KEGG" id="tab:CIG75_10145"/>
<dbReference type="GO" id="GO:0005524">
    <property type="term" value="F:ATP binding"/>
    <property type="evidence" value="ECO:0007669"/>
    <property type="project" value="UniProtKB-KW"/>
</dbReference>
<dbReference type="GO" id="GO:0015658">
    <property type="term" value="F:branched-chain amino acid transmembrane transporter activity"/>
    <property type="evidence" value="ECO:0007669"/>
    <property type="project" value="TreeGrafter"/>
</dbReference>
<keyword evidence="2" id="KW-0813">Transport</keyword>
<sequence length="241" mass="26545">MTTLLKVEGLQTYIGQYHILQGVDLDVKAGGVTVILGRNGAGKTTTLRTIMGLTPPKSGKVVFQGEEIQGLAPHLTAVKGIGYVPEDQGIFADLTVEENMKLAIRHKDDATMERQEVVLKLFPDLEIAWKRKGGNLSGGQKQMLSIARAFVNDNKLLLIDEPSKGLAPIVVEKVMEALLELKKRTTIVLVEQNFIMASGVGDDVFLLDDGRTVYQGTMQELKVDEEIKQKYLGIGLRSERR</sequence>
<dbReference type="PANTHER" id="PTHR43820">
    <property type="entry name" value="HIGH-AFFINITY BRANCHED-CHAIN AMINO ACID TRANSPORT ATP-BINDING PROTEIN LIVF"/>
    <property type="match status" value="1"/>
</dbReference>